<gene>
    <name evidence="6" type="ORF">OPV22_015659</name>
</gene>
<dbReference type="Proteomes" id="UP001222027">
    <property type="component" value="Unassembled WGS sequence"/>
</dbReference>
<accession>A0AAV8R603</accession>
<feature type="domain" description="ZF-HD dimerization-type" evidence="5">
    <location>
        <begin position="42"/>
        <end position="88"/>
    </location>
</feature>
<feature type="compositionally biased region" description="Basic and acidic residues" evidence="4">
    <location>
        <begin position="26"/>
        <end position="35"/>
    </location>
</feature>
<dbReference type="PANTHER" id="PTHR31948">
    <property type="entry name" value="ZINC-FINGER HOMEODOMAIN PROTEIN 2"/>
    <property type="match status" value="1"/>
</dbReference>
<dbReference type="NCBIfam" id="TIGR01566">
    <property type="entry name" value="ZF_HD_prot_N"/>
    <property type="match status" value="1"/>
</dbReference>
<evidence type="ECO:0000256" key="1">
    <source>
        <dbReference type="ARBA" id="ARBA00022723"/>
    </source>
</evidence>
<evidence type="ECO:0000259" key="5">
    <source>
        <dbReference type="PROSITE" id="PS51523"/>
    </source>
</evidence>
<proteinExistence type="predicted"/>
<dbReference type="GO" id="GO:0000976">
    <property type="term" value="F:transcription cis-regulatory region binding"/>
    <property type="evidence" value="ECO:0007669"/>
    <property type="project" value="TreeGrafter"/>
</dbReference>
<evidence type="ECO:0000256" key="3">
    <source>
        <dbReference type="ARBA" id="ARBA00022833"/>
    </source>
</evidence>
<keyword evidence="2" id="KW-0863">Zinc-finger</keyword>
<keyword evidence="7" id="KW-1185">Reference proteome</keyword>
<dbReference type="PROSITE" id="PS51523">
    <property type="entry name" value="ZF_HD_DIMER"/>
    <property type="match status" value="1"/>
</dbReference>
<feature type="region of interest" description="Disordered" evidence="4">
    <location>
        <begin position="1"/>
        <end position="35"/>
    </location>
</feature>
<evidence type="ECO:0000256" key="2">
    <source>
        <dbReference type="ARBA" id="ARBA00022771"/>
    </source>
</evidence>
<dbReference type="GO" id="GO:0008270">
    <property type="term" value="F:zinc ion binding"/>
    <property type="evidence" value="ECO:0007669"/>
    <property type="project" value="UniProtKB-KW"/>
</dbReference>
<name>A0AAV8R603_ENSVE</name>
<dbReference type="AlphaFoldDB" id="A0AAV8R603"/>
<dbReference type="InterPro" id="IPR006456">
    <property type="entry name" value="ZF_HD_homeobox_Cys/His_dimer"/>
</dbReference>
<evidence type="ECO:0000313" key="7">
    <source>
        <dbReference type="Proteomes" id="UP001222027"/>
    </source>
</evidence>
<dbReference type="GO" id="GO:0003700">
    <property type="term" value="F:DNA-binding transcription factor activity"/>
    <property type="evidence" value="ECO:0007669"/>
    <property type="project" value="TreeGrafter"/>
</dbReference>
<comment type="caution">
    <text evidence="6">The sequence shown here is derived from an EMBL/GenBank/DDBJ whole genome shotgun (WGS) entry which is preliminary data.</text>
</comment>
<dbReference type="GO" id="GO:0005634">
    <property type="term" value="C:nucleus"/>
    <property type="evidence" value="ECO:0007669"/>
    <property type="project" value="TreeGrafter"/>
</dbReference>
<protein>
    <recommendedName>
        <fullName evidence="5">ZF-HD dimerization-type domain-containing protein</fullName>
    </recommendedName>
</protein>
<dbReference type="Pfam" id="PF04770">
    <property type="entry name" value="ZF-HD_dimer"/>
    <property type="match status" value="1"/>
</dbReference>
<keyword evidence="1" id="KW-0479">Metal-binding</keyword>
<sequence>MPTPMASAYVGDHGHNGPPLSVVVTTEDHHHHGEKGEVVVKYRECHKNHAASIGGSATDGCGEFMPSGEEGTPPAAATGKRQKASPRVTASARSGGGR</sequence>
<dbReference type="PANTHER" id="PTHR31948:SF60">
    <property type="entry name" value="ZINC-FINGER HOMEODOMAIN PROTEIN 5"/>
    <property type="match status" value="1"/>
</dbReference>
<dbReference type="EMBL" id="JAQQAF010000004">
    <property type="protein sequence ID" value="KAJ8493938.1"/>
    <property type="molecule type" value="Genomic_DNA"/>
</dbReference>
<evidence type="ECO:0000313" key="6">
    <source>
        <dbReference type="EMBL" id="KAJ8493938.1"/>
    </source>
</evidence>
<keyword evidence="3" id="KW-0862">Zinc</keyword>
<organism evidence="6 7">
    <name type="scientific">Ensete ventricosum</name>
    <name type="common">Abyssinian banana</name>
    <name type="synonym">Musa ensete</name>
    <dbReference type="NCBI Taxonomy" id="4639"/>
    <lineage>
        <taxon>Eukaryota</taxon>
        <taxon>Viridiplantae</taxon>
        <taxon>Streptophyta</taxon>
        <taxon>Embryophyta</taxon>
        <taxon>Tracheophyta</taxon>
        <taxon>Spermatophyta</taxon>
        <taxon>Magnoliopsida</taxon>
        <taxon>Liliopsida</taxon>
        <taxon>Zingiberales</taxon>
        <taxon>Musaceae</taxon>
        <taxon>Ensete</taxon>
    </lineage>
</organism>
<reference evidence="6 7" key="1">
    <citation type="submission" date="2022-12" db="EMBL/GenBank/DDBJ databases">
        <title>Chromosome-scale assembly of the Ensete ventricosum genome.</title>
        <authorList>
            <person name="Dussert Y."/>
            <person name="Stocks J."/>
            <person name="Wendawek A."/>
            <person name="Woldeyes F."/>
            <person name="Nichols R.A."/>
            <person name="Borrell J.S."/>
        </authorList>
    </citation>
    <scope>NUCLEOTIDE SEQUENCE [LARGE SCALE GENOMIC DNA]</scope>
    <source>
        <strain evidence="7">cv. Maze</strain>
        <tissue evidence="6">Seeds</tissue>
    </source>
</reference>
<evidence type="ECO:0000256" key="4">
    <source>
        <dbReference type="SAM" id="MobiDB-lite"/>
    </source>
</evidence>
<dbReference type="GO" id="GO:0050793">
    <property type="term" value="P:regulation of developmental process"/>
    <property type="evidence" value="ECO:0007669"/>
    <property type="project" value="TreeGrafter"/>
</dbReference>
<feature type="region of interest" description="Disordered" evidence="4">
    <location>
        <begin position="51"/>
        <end position="98"/>
    </location>
</feature>